<proteinExistence type="predicted"/>
<sequence length="131" mass="14632">MFSGSKDLLDVQYELYIVTGDTKTFKALSNLNPYDDITVKEKRKCWTRSQAYNTEATCTSTLENCLSFAGTSFSDAAPPGATRLNLKLRVVKVKKCRLTSLLNHNRHKSEGECIRCTSGDDWQCAPVGVEE</sequence>
<dbReference type="Proteomes" id="UP000479190">
    <property type="component" value="Unassembled WGS sequence"/>
</dbReference>
<dbReference type="AlphaFoldDB" id="A0A6H5IFA2"/>
<organism evidence="1 2">
    <name type="scientific">Trichogramma brassicae</name>
    <dbReference type="NCBI Taxonomy" id="86971"/>
    <lineage>
        <taxon>Eukaryota</taxon>
        <taxon>Metazoa</taxon>
        <taxon>Ecdysozoa</taxon>
        <taxon>Arthropoda</taxon>
        <taxon>Hexapoda</taxon>
        <taxon>Insecta</taxon>
        <taxon>Pterygota</taxon>
        <taxon>Neoptera</taxon>
        <taxon>Endopterygota</taxon>
        <taxon>Hymenoptera</taxon>
        <taxon>Apocrita</taxon>
        <taxon>Proctotrupomorpha</taxon>
        <taxon>Chalcidoidea</taxon>
        <taxon>Trichogrammatidae</taxon>
        <taxon>Trichogramma</taxon>
    </lineage>
</organism>
<reference evidence="1 2" key="1">
    <citation type="submission" date="2020-02" db="EMBL/GenBank/DDBJ databases">
        <authorList>
            <person name="Ferguson B K."/>
        </authorList>
    </citation>
    <scope>NUCLEOTIDE SEQUENCE [LARGE SCALE GENOMIC DNA]</scope>
</reference>
<keyword evidence="2" id="KW-1185">Reference proteome</keyword>
<protein>
    <submittedName>
        <fullName evidence="1">Uncharacterized protein</fullName>
    </submittedName>
</protein>
<dbReference type="EMBL" id="CADCXV010000708">
    <property type="protein sequence ID" value="CAB0033420.1"/>
    <property type="molecule type" value="Genomic_DNA"/>
</dbReference>
<name>A0A6H5IFA2_9HYME</name>
<gene>
    <name evidence="1" type="ORF">TBRA_LOCUS5329</name>
</gene>
<evidence type="ECO:0000313" key="1">
    <source>
        <dbReference type="EMBL" id="CAB0033420.1"/>
    </source>
</evidence>
<evidence type="ECO:0000313" key="2">
    <source>
        <dbReference type="Proteomes" id="UP000479190"/>
    </source>
</evidence>
<accession>A0A6H5IFA2</accession>